<feature type="compositionally biased region" description="Polar residues" evidence="1">
    <location>
        <begin position="13"/>
        <end position="23"/>
    </location>
</feature>
<proteinExistence type="predicted"/>
<sequence length="205" mass="22659">MLSTARVFACNFKPSQSPPLRSKTQMEARTRSPQSTFSRSGSLSPPRERLREDNGGGTAIALQEWQGWGTESPLPERVAEIVHELKYLEKDFNAQMSFGGVGGKLQCWLALEDCMCSKVIPCVLWHGISVLVVYASKGFSTAEQYWKVAVASVLVLKLQLCASLALLNMKRSCGIHLHLQVSTRLVICFSLTCQLSMLKVKILAP</sequence>
<feature type="compositionally biased region" description="Polar residues" evidence="1">
    <location>
        <begin position="31"/>
        <end position="43"/>
    </location>
</feature>
<name>A0A438EGN7_VITVI</name>
<feature type="region of interest" description="Disordered" evidence="1">
    <location>
        <begin position="13"/>
        <end position="54"/>
    </location>
</feature>
<evidence type="ECO:0000313" key="3">
    <source>
        <dbReference type="Proteomes" id="UP000288805"/>
    </source>
</evidence>
<comment type="caution">
    <text evidence="2">The sequence shown here is derived from an EMBL/GenBank/DDBJ whole genome shotgun (WGS) entry which is preliminary data.</text>
</comment>
<reference evidence="2 3" key="1">
    <citation type="journal article" date="2018" name="PLoS Genet.">
        <title>Population sequencing reveals clonal diversity and ancestral inbreeding in the grapevine cultivar Chardonnay.</title>
        <authorList>
            <person name="Roach M.J."/>
            <person name="Johnson D.L."/>
            <person name="Bohlmann J."/>
            <person name="van Vuuren H.J."/>
            <person name="Jones S.J."/>
            <person name="Pretorius I.S."/>
            <person name="Schmidt S.A."/>
            <person name="Borneman A.R."/>
        </authorList>
    </citation>
    <scope>NUCLEOTIDE SEQUENCE [LARGE SCALE GENOMIC DNA]</scope>
    <source>
        <strain evidence="3">cv. Chardonnay</strain>
        <tissue evidence="2">Leaf</tissue>
    </source>
</reference>
<dbReference type="Proteomes" id="UP000288805">
    <property type="component" value="Unassembled WGS sequence"/>
</dbReference>
<protein>
    <submittedName>
        <fullName evidence="2">Uncharacterized protein</fullName>
    </submittedName>
</protein>
<accession>A0A438EGN7</accession>
<gene>
    <name evidence="2" type="ORF">CK203_075632</name>
</gene>
<dbReference type="AlphaFoldDB" id="A0A438EGN7"/>
<evidence type="ECO:0000256" key="1">
    <source>
        <dbReference type="SAM" id="MobiDB-lite"/>
    </source>
</evidence>
<organism evidence="2 3">
    <name type="scientific">Vitis vinifera</name>
    <name type="common">Grape</name>
    <dbReference type="NCBI Taxonomy" id="29760"/>
    <lineage>
        <taxon>Eukaryota</taxon>
        <taxon>Viridiplantae</taxon>
        <taxon>Streptophyta</taxon>
        <taxon>Embryophyta</taxon>
        <taxon>Tracheophyta</taxon>
        <taxon>Spermatophyta</taxon>
        <taxon>Magnoliopsida</taxon>
        <taxon>eudicotyledons</taxon>
        <taxon>Gunneridae</taxon>
        <taxon>Pentapetalae</taxon>
        <taxon>rosids</taxon>
        <taxon>Vitales</taxon>
        <taxon>Vitaceae</taxon>
        <taxon>Viteae</taxon>
        <taxon>Vitis</taxon>
    </lineage>
</organism>
<dbReference type="EMBL" id="QGNW01001297">
    <property type="protein sequence ID" value="RVW46883.1"/>
    <property type="molecule type" value="Genomic_DNA"/>
</dbReference>
<evidence type="ECO:0000313" key="2">
    <source>
        <dbReference type="EMBL" id="RVW46883.1"/>
    </source>
</evidence>